<dbReference type="RefSeq" id="WP_295318878.1">
    <property type="nucleotide sequence ID" value="NZ_LT598653.1"/>
</dbReference>
<evidence type="ECO:0000259" key="1">
    <source>
        <dbReference type="Pfam" id="PF01863"/>
    </source>
</evidence>
<sequence length="245" mass="28048">MPTLQIGRKEIAYELRRSATASERRITVTPGHVEVLALTSDNEDDVAGFLDRKREWLFNTVRDMERIVGNRHSVPRFITGSKIPFRGRNLSLTVRRTDAERVIITYRNGFTVDLPFWVDGNADRLVATELKLWLKQRARIDVAGILSDYKQRIGFIPRSIRVASLSGGWGAIGPEGNILINWELILAPKRVLEYVVIHELAHLRYRSHGRAFWALVGKIMPDYAEAKRWLEVNQSKISASFLEVN</sequence>
<dbReference type="Gene3D" id="3.30.2010.10">
    <property type="entry name" value="Metalloproteases ('zincins'), catalytic domain"/>
    <property type="match status" value="1"/>
</dbReference>
<evidence type="ECO:0000313" key="2">
    <source>
        <dbReference type="EMBL" id="SBV33199.1"/>
    </source>
</evidence>
<dbReference type="EMBL" id="LT598653">
    <property type="protein sequence ID" value="SBV33199.1"/>
    <property type="molecule type" value="Genomic_DNA"/>
</dbReference>
<dbReference type="PANTHER" id="PTHR30399:SF1">
    <property type="entry name" value="UTP PYROPHOSPHATASE"/>
    <property type="match status" value="1"/>
</dbReference>
<dbReference type="Pfam" id="PF01863">
    <property type="entry name" value="YgjP-like"/>
    <property type="match status" value="1"/>
</dbReference>
<dbReference type="CDD" id="cd07344">
    <property type="entry name" value="M48_yhfN_like"/>
    <property type="match status" value="1"/>
</dbReference>
<dbReference type="AlphaFoldDB" id="A0A1Y5PT79"/>
<organism evidence="2">
    <name type="scientific">uncultured Sphingopyxis sp</name>
    <dbReference type="NCBI Taxonomy" id="310581"/>
    <lineage>
        <taxon>Bacteria</taxon>
        <taxon>Pseudomonadati</taxon>
        <taxon>Pseudomonadota</taxon>
        <taxon>Alphaproteobacteria</taxon>
        <taxon>Sphingomonadales</taxon>
        <taxon>Sphingomonadaceae</taxon>
        <taxon>Sphingopyxis</taxon>
        <taxon>environmental samples</taxon>
    </lineage>
</organism>
<accession>A0A1Y5PT79</accession>
<reference evidence="2" key="1">
    <citation type="submission" date="2016-03" db="EMBL/GenBank/DDBJ databases">
        <authorList>
            <person name="Ploux O."/>
        </authorList>
    </citation>
    <scope>NUCLEOTIDE SEQUENCE</scope>
    <source>
        <strain evidence="2">UC10</strain>
    </source>
</reference>
<protein>
    <recommendedName>
        <fullName evidence="1">YgjP-like metallopeptidase domain-containing protein</fullName>
    </recommendedName>
</protein>
<dbReference type="KEGG" id="sphu:SPPYR_2079"/>
<gene>
    <name evidence="2" type="ORF">SPPYR_2079</name>
</gene>
<feature type="domain" description="YgjP-like metallopeptidase" evidence="1">
    <location>
        <begin position="25"/>
        <end position="231"/>
    </location>
</feature>
<dbReference type="InterPro" id="IPR002725">
    <property type="entry name" value="YgjP-like_metallopeptidase"/>
</dbReference>
<dbReference type="InterPro" id="IPR053136">
    <property type="entry name" value="UTP_pyrophosphatase-like"/>
</dbReference>
<name>A0A1Y5PT79_9SPHN</name>
<proteinExistence type="predicted"/>
<dbReference type="PANTHER" id="PTHR30399">
    <property type="entry name" value="UNCHARACTERIZED PROTEIN YGJP"/>
    <property type="match status" value="1"/>
</dbReference>